<dbReference type="Proteomes" id="UP001152747">
    <property type="component" value="Unassembled WGS sequence"/>
</dbReference>
<evidence type="ECO:0000256" key="2">
    <source>
        <dbReference type="ARBA" id="ARBA00004922"/>
    </source>
</evidence>
<keyword evidence="8" id="KW-0256">Endoplasmic reticulum</keyword>
<dbReference type="Gene3D" id="3.90.550.10">
    <property type="entry name" value="Spore Coat Polysaccharide Biosynthesis Protein SpsA, Chain A"/>
    <property type="match status" value="1"/>
</dbReference>
<evidence type="ECO:0000259" key="14">
    <source>
        <dbReference type="Pfam" id="PF00535"/>
    </source>
</evidence>
<dbReference type="Pfam" id="PF00535">
    <property type="entry name" value="Glycos_transf_2"/>
    <property type="match status" value="1"/>
</dbReference>
<dbReference type="CDD" id="cd04188">
    <property type="entry name" value="DPG_synthase"/>
    <property type="match status" value="1"/>
</dbReference>
<proteinExistence type="inferred from homology"/>
<keyword evidence="16" id="KW-1185">Reference proteome</keyword>
<dbReference type="GO" id="GO:0006487">
    <property type="term" value="P:protein N-linked glycosylation"/>
    <property type="evidence" value="ECO:0007669"/>
    <property type="project" value="TreeGrafter"/>
</dbReference>
<keyword evidence="9" id="KW-0735">Signal-anchor</keyword>
<dbReference type="InterPro" id="IPR029044">
    <property type="entry name" value="Nucleotide-diphossugar_trans"/>
</dbReference>
<keyword evidence="6" id="KW-0808">Transferase</keyword>
<name>A0A9P1IZ44_9PELO</name>
<evidence type="ECO:0000256" key="8">
    <source>
        <dbReference type="ARBA" id="ARBA00022824"/>
    </source>
</evidence>
<keyword evidence="10 13" id="KW-1133">Transmembrane helix</keyword>
<comment type="pathway">
    <text evidence="2">Protein modification; protein glycosylation.</text>
</comment>
<evidence type="ECO:0000256" key="12">
    <source>
        <dbReference type="ARBA" id="ARBA00045097"/>
    </source>
</evidence>
<evidence type="ECO:0000256" key="6">
    <source>
        <dbReference type="ARBA" id="ARBA00022679"/>
    </source>
</evidence>
<dbReference type="OrthoDB" id="3784at2759"/>
<evidence type="ECO:0000313" key="15">
    <source>
        <dbReference type="EMBL" id="CAI5453709.1"/>
    </source>
</evidence>
<evidence type="ECO:0000256" key="13">
    <source>
        <dbReference type="SAM" id="Phobius"/>
    </source>
</evidence>
<feature type="transmembrane region" description="Helical" evidence="13">
    <location>
        <begin position="12"/>
        <end position="36"/>
    </location>
</feature>
<evidence type="ECO:0000256" key="5">
    <source>
        <dbReference type="ARBA" id="ARBA00022676"/>
    </source>
</evidence>
<feature type="domain" description="Glycosyltransferase 2-like" evidence="14">
    <location>
        <begin position="85"/>
        <end position="198"/>
    </location>
</feature>
<dbReference type="GO" id="GO:0005789">
    <property type="term" value="C:endoplasmic reticulum membrane"/>
    <property type="evidence" value="ECO:0007669"/>
    <property type="project" value="UniProtKB-SubCell"/>
</dbReference>
<keyword evidence="7 13" id="KW-0812">Transmembrane</keyword>
<organism evidence="15 16">
    <name type="scientific">Caenorhabditis angaria</name>
    <dbReference type="NCBI Taxonomy" id="860376"/>
    <lineage>
        <taxon>Eukaryota</taxon>
        <taxon>Metazoa</taxon>
        <taxon>Ecdysozoa</taxon>
        <taxon>Nematoda</taxon>
        <taxon>Chromadorea</taxon>
        <taxon>Rhabditida</taxon>
        <taxon>Rhabditina</taxon>
        <taxon>Rhabditomorpha</taxon>
        <taxon>Rhabditoidea</taxon>
        <taxon>Rhabditidae</taxon>
        <taxon>Peloderinae</taxon>
        <taxon>Caenorhabditis</taxon>
    </lineage>
</organism>
<evidence type="ECO:0000256" key="10">
    <source>
        <dbReference type="ARBA" id="ARBA00022989"/>
    </source>
</evidence>
<dbReference type="AlphaFoldDB" id="A0A9P1IZ44"/>
<dbReference type="EMBL" id="CANHGI010000005">
    <property type="protein sequence ID" value="CAI5453709.1"/>
    <property type="molecule type" value="Genomic_DNA"/>
</dbReference>
<dbReference type="EC" id="2.4.1.117" evidence="4"/>
<protein>
    <recommendedName>
        <fullName evidence="4">dolichyl-phosphate beta-glucosyltransferase</fullName>
        <ecNumber evidence="4">2.4.1.117</ecNumber>
    </recommendedName>
</protein>
<accession>A0A9P1IZ44</accession>
<comment type="similarity">
    <text evidence="3">Belongs to the glycosyltransferase 2 family.</text>
</comment>
<dbReference type="PANTHER" id="PTHR10859:SF91">
    <property type="entry name" value="DOLICHYL-PHOSPHATE BETA-GLUCOSYLTRANSFERASE"/>
    <property type="match status" value="1"/>
</dbReference>
<evidence type="ECO:0000256" key="3">
    <source>
        <dbReference type="ARBA" id="ARBA00006739"/>
    </source>
</evidence>
<sequence length="344" mass="39094">MLEFLSLDLFSLPNLCIFGFLLSSIAVSSLFTLSYATPWVRRRRSEYLKPEKVYRSSPEQTFPKLLAEDSGKSHKRHTNGEIYLSVIIPAMNEKERLPIMLDECCKYLQSRSKSSQDFTYEIIIVDDGSSDGTADLGVTYGLQYPKTIKVLKLEQNRGKGGAVKAGVLNCAGKLILFADADGATQFEDFENLEKEIIRSTGGSSSKEIDESFPAVVVGSRAHLEAQSVAERSFFRTILMHGFHSLVYLFAVRSVKDTQCGFKLFTRAIAARLFPVLHVERWAFDVELLYLCEKWRVPVGEVCVRWKEIDGSKITPIWSWLQMGRDLVLIWFRYTVGIWSDEQPK</sequence>
<evidence type="ECO:0000313" key="16">
    <source>
        <dbReference type="Proteomes" id="UP001152747"/>
    </source>
</evidence>
<dbReference type="GO" id="GO:0004581">
    <property type="term" value="F:dolichyl-phosphate beta-glucosyltransferase activity"/>
    <property type="evidence" value="ECO:0007669"/>
    <property type="project" value="UniProtKB-EC"/>
</dbReference>
<comment type="catalytic activity">
    <reaction evidence="12">
        <text>a di-trans,poly-cis-dolichyl phosphate + UDP-alpha-D-glucose = a di-trans,poly-cis-dolichyl beta-D-glucosyl phosphate + UDP</text>
        <dbReference type="Rhea" id="RHEA:15401"/>
        <dbReference type="Rhea" id="RHEA-COMP:19498"/>
        <dbReference type="Rhea" id="RHEA-COMP:19502"/>
        <dbReference type="ChEBI" id="CHEBI:57525"/>
        <dbReference type="ChEBI" id="CHEBI:57683"/>
        <dbReference type="ChEBI" id="CHEBI:58223"/>
        <dbReference type="ChEBI" id="CHEBI:58885"/>
        <dbReference type="EC" id="2.4.1.117"/>
    </reaction>
    <physiologicalReaction direction="left-to-right" evidence="12">
        <dbReference type="Rhea" id="RHEA:15402"/>
    </physiologicalReaction>
</comment>
<comment type="caution">
    <text evidence="15">The sequence shown here is derived from an EMBL/GenBank/DDBJ whole genome shotgun (WGS) entry which is preliminary data.</text>
</comment>
<keyword evidence="11 13" id="KW-0472">Membrane</keyword>
<evidence type="ECO:0000256" key="7">
    <source>
        <dbReference type="ARBA" id="ARBA00022692"/>
    </source>
</evidence>
<reference evidence="15" key="1">
    <citation type="submission" date="2022-11" db="EMBL/GenBank/DDBJ databases">
        <authorList>
            <person name="Kikuchi T."/>
        </authorList>
    </citation>
    <scope>NUCLEOTIDE SEQUENCE</scope>
    <source>
        <strain evidence="15">PS1010</strain>
    </source>
</reference>
<dbReference type="PANTHER" id="PTHR10859">
    <property type="entry name" value="GLYCOSYL TRANSFERASE"/>
    <property type="match status" value="1"/>
</dbReference>
<dbReference type="InterPro" id="IPR001173">
    <property type="entry name" value="Glyco_trans_2-like"/>
</dbReference>
<evidence type="ECO:0000256" key="1">
    <source>
        <dbReference type="ARBA" id="ARBA00004389"/>
    </source>
</evidence>
<evidence type="ECO:0000256" key="4">
    <source>
        <dbReference type="ARBA" id="ARBA00012583"/>
    </source>
</evidence>
<dbReference type="InterPro" id="IPR035518">
    <property type="entry name" value="DPG_synthase"/>
</dbReference>
<evidence type="ECO:0000256" key="11">
    <source>
        <dbReference type="ARBA" id="ARBA00023136"/>
    </source>
</evidence>
<keyword evidence="5" id="KW-0328">Glycosyltransferase</keyword>
<gene>
    <name evidence="15" type="ORF">CAMP_LOCUS16346</name>
</gene>
<dbReference type="SUPFAM" id="SSF53448">
    <property type="entry name" value="Nucleotide-diphospho-sugar transferases"/>
    <property type="match status" value="1"/>
</dbReference>
<evidence type="ECO:0000256" key="9">
    <source>
        <dbReference type="ARBA" id="ARBA00022968"/>
    </source>
</evidence>
<comment type="subcellular location">
    <subcellularLocation>
        <location evidence="1">Endoplasmic reticulum membrane</location>
        <topology evidence="1">Single-pass membrane protein</topology>
    </subcellularLocation>
</comment>